<sequence>MDTIRRRAVTKSEKPDNDRQICEMILQDWMKYKPVHDDKVKEIIGVLKKCQKLPLADECEKFVNFHRKYLSDSRMSEMAKTVEGDWESLASTLGLSKEEIDMCRRGEGDSNEETTLIVLGKWRVSEVAIISGFDVFNDLLGRLENAQSNLKLREYIRELLIQME</sequence>
<feature type="domain" description="Death" evidence="1">
    <location>
        <begin position="71"/>
        <end position="163"/>
    </location>
</feature>
<proteinExistence type="predicted"/>
<comment type="caution">
    <text evidence="2">The sequence shown here is derived from an EMBL/GenBank/DDBJ whole genome shotgun (WGS) entry which is preliminary data.</text>
</comment>
<reference evidence="2" key="2">
    <citation type="journal article" date="2021" name="Genome Biol. Evol.">
        <title>Developing a high-quality reference genome for a parasitic bivalve with doubly uniparental inheritance (Bivalvia: Unionida).</title>
        <authorList>
            <person name="Smith C.H."/>
        </authorList>
    </citation>
    <scope>NUCLEOTIDE SEQUENCE</scope>
    <source>
        <strain evidence="2">CHS0354</strain>
        <tissue evidence="2">Mantle</tissue>
    </source>
</reference>
<dbReference type="Pfam" id="PF00531">
    <property type="entry name" value="Death"/>
    <property type="match status" value="1"/>
</dbReference>
<reference evidence="2" key="1">
    <citation type="journal article" date="2021" name="Genome Biol. Evol.">
        <title>A High-Quality Reference Genome for a Parasitic Bivalve with Doubly Uniparental Inheritance (Bivalvia: Unionida).</title>
        <authorList>
            <person name="Smith C.H."/>
        </authorList>
    </citation>
    <scope>NUCLEOTIDE SEQUENCE</scope>
    <source>
        <strain evidence="2">CHS0354</strain>
    </source>
</reference>
<organism evidence="2 3">
    <name type="scientific">Potamilus streckersoni</name>
    <dbReference type="NCBI Taxonomy" id="2493646"/>
    <lineage>
        <taxon>Eukaryota</taxon>
        <taxon>Metazoa</taxon>
        <taxon>Spiralia</taxon>
        <taxon>Lophotrochozoa</taxon>
        <taxon>Mollusca</taxon>
        <taxon>Bivalvia</taxon>
        <taxon>Autobranchia</taxon>
        <taxon>Heteroconchia</taxon>
        <taxon>Palaeoheterodonta</taxon>
        <taxon>Unionida</taxon>
        <taxon>Unionoidea</taxon>
        <taxon>Unionidae</taxon>
        <taxon>Ambleminae</taxon>
        <taxon>Lampsilini</taxon>
        <taxon>Potamilus</taxon>
    </lineage>
</organism>
<dbReference type="PROSITE" id="PS50017">
    <property type="entry name" value="DEATH_DOMAIN"/>
    <property type="match status" value="1"/>
</dbReference>
<dbReference type="EMBL" id="JAEAOA010001402">
    <property type="protein sequence ID" value="KAK3576624.1"/>
    <property type="molecule type" value="Genomic_DNA"/>
</dbReference>
<name>A0AAE0RND8_9BIVA</name>
<evidence type="ECO:0000313" key="2">
    <source>
        <dbReference type="EMBL" id="KAK3576624.1"/>
    </source>
</evidence>
<keyword evidence="3" id="KW-1185">Reference proteome</keyword>
<dbReference type="Proteomes" id="UP001195483">
    <property type="component" value="Unassembled WGS sequence"/>
</dbReference>
<protein>
    <recommendedName>
        <fullName evidence="1">Death domain-containing protein</fullName>
    </recommendedName>
</protein>
<dbReference type="Gene3D" id="1.10.533.10">
    <property type="entry name" value="Death Domain, Fas"/>
    <property type="match status" value="1"/>
</dbReference>
<dbReference type="InterPro" id="IPR011029">
    <property type="entry name" value="DEATH-like_dom_sf"/>
</dbReference>
<dbReference type="InterPro" id="IPR000488">
    <property type="entry name" value="Death_dom"/>
</dbReference>
<accession>A0AAE0RND8</accession>
<dbReference type="GO" id="GO:0007165">
    <property type="term" value="P:signal transduction"/>
    <property type="evidence" value="ECO:0007669"/>
    <property type="project" value="InterPro"/>
</dbReference>
<dbReference type="SUPFAM" id="SSF47986">
    <property type="entry name" value="DEATH domain"/>
    <property type="match status" value="1"/>
</dbReference>
<evidence type="ECO:0000259" key="1">
    <source>
        <dbReference type="PROSITE" id="PS50017"/>
    </source>
</evidence>
<dbReference type="AlphaFoldDB" id="A0AAE0RND8"/>
<gene>
    <name evidence="2" type="ORF">CHS0354_023142</name>
</gene>
<evidence type="ECO:0000313" key="3">
    <source>
        <dbReference type="Proteomes" id="UP001195483"/>
    </source>
</evidence>
<reference evidence="2" key="3">
    <citation type="submission" date="2023-05" db="EMBL/GenBank/DDBJ databases">
        <authorList>
            <person name="Smith C.H."/>
        </authorList>
    </citation>
    <scope>NUCLEOTIDE SEQUENCE</scope>
    <source>
        <strain evidence="2">CHS0354</strain>
        <tissue evidence="2">Mantle</tissue>
    </source>
</reference>